<dbReference type="SMART" id="SM00729">
    <property type="entry name" value="Elp3"/>
    <property type="match status" value="1"/>
</dbReference>
<dbReference type="PROSITE" id="PS51449">
    <property type="entry name" value="MTTASE_N"/>
    <property type="match status" value="1"/>
</dbReference>
<dbReference type="SFLD" id="SFLDG01082">
    <property type="entry name" value="B12-binding_domain_containing"/>
    <property type="match status" value="1"/>
</dbReference>
<keyword evidence="4 12" id="KW-0808">Transferase</keyword>
<dbReference type="RefSeq" id="WP_115153216.1">
    <property type="nucleotide sequence ID" value="NZ_DBFWLE010000018.1"/>
</dbReference>
<dbReference type="EMBL" id="UGTJ01000001">
    <property type="protein sequence ID" value="SUB79355.1"/>
    <property type="molecule type" value="Genomic_DNA"/>
</dbReference>
<evidence type="ECO:0000256" key="1">
    <source>
        <dbReference type="ARBA" id="ARBA00001966"/>
    </source>
</evidence>
<sequence>MIDYSAFQGKKAAYYTLGCKLNFSETSTFGKLLSDIGVVAAQKGERADICLINTCSVTEVADHKCRQAIHRMVRENPGAFVVVTGCYAQLESEKVSRIDGVDLVLGSNEKADLIQYLNDAFVGGVRQEALHRHHSVKTKDIKSFQPSCSRGNRTRYFLKVQDGCSYFCTYCTIPYARGFSRNPSIASLVEQAREAALEGGREIVLTGVNIGDFGATTHESFLDLVKALDEVEGIERFRISSLEPDLCSDELVEYCSISRAFMPHFHIPLQSGSDEVLKLMHRRYDRALFAHKINLIKEKMPDAFIGVDVMVGCRGEKPEYFEDCYDFLESLPVTQLHVFPYSERPGTSALSIPYVVDDKEKRQRVKRLLDMSDRKTEEFYAKYIGTESVVLFEKAAKGKAMHGFTDNYIRVELPARMAREEYDNRLFKLRLGSFSRDRSALVVDELMGEV</sequence>
<dbReference type="InterPro" id="IPR020612">
    <property type="entry name" value="Methylthiotransferase_CS"/>
</dbReference>
<dbReference type="CDD" id="cd01335">
    <property type="entry name" value="Radical_SAM"/>
    <property type="match status" value="1"/>
</dbReference>
<dbReference type="GO" id="GO:0035598">
    <property type="term" value="F:tRNA (N(6)-L-threonylcarbamoyladenosine(37)-C(2))-methylthiotransferase activity"/>
    <property type="evidence" value="ECO:0007669"/>
    <property type="project" value="TreeGrafter"/>
</dbReference>
<proteinExistence type="predicted"/>
<dbReference type="FunFam" id="3.40.50.12160:FF:000004">
    <property type="entry name" value="Threonylcarbamoyladenosine tRNA methylthiotransferase MtaB"/>
    <property type="match status" value="1"/>
</dbReference>
<keyword evidence="8" id="KW-0408">Iron</keyword>
<dbReference type="GO" id="GO:0051539">
    <property type="term" value="F:4 iron, 4 sulfur cluster binding"/>
    <property type="evidence" value="ECO:0007669"/>
    <property type="project" value="UniProtKB-KW"/>
</dbReference>
<organism evidence="12 13">
    <name type="scientific">Segatella buccae</name>
    <dbReference type="NCBI Taxonomy" id="28126"/>
    <lineage>
        <taxon>Bacteria</taxon>
        <taxon>Pseudomonadati</taxon>
        <taxon>Bacteroidota</taxon>
        <taxon>Bacteroidia</taxon>
        <taxon>Bacteroidales</taxon>
        <taxon>Prevotellaceae</taxon>
        <taxon>Segatella</taxon>
    </lineage>
</organism>
<keyword evidence="3" id="KW-0963">Cytoplasm</keyword>
<dbReference type="AlphaFoldDB" id="A0AAQ1UHL5"/>
<evidence type="ECO:0000313" key="13">
    <source>
        <dbReference type="Proteomes" id="UP000255283"/>
    </source>
</evidence>
<dbReference type="FunFam" id="3.80.30.20:FF:000006">
    <property type="entry name" value="MiaB-like tRNA modifying enzyme"/>
    <property type="match status" value="1"/>
</dbReference>
<evidence type="ECO:0000313" key="12">
    <source>
        <dbReference type="EMBL" id="SUB79355.1"/>
    </source>
</evidence>
<keyword evidence="2" id="KW-0004">4Fe-4S</keyword>
<dbReference type="InterPro" id="IPR058240">
    <property type="entry name" value="rSAM_sf"/>
</dbReference>
<dbReference type="SUPFAM" id="SSF102114">
    <property type="entry name" value="Radical SAM enzymes"/>
    <property type="match status" value="1"/>
</dbReference>
<comment type="caution">
    <text evidence="12">The sequence shown here is derived from an EMBL/GenBank/DDBJ whole genome shotgun (WGS) entry which is preliminary data.</text>
</comment>
<gene>
    <name evidence="12" type="primary">miaB_1</name>
    <name evidence="12" type="ORF">NCTC13063_00620</name>
</gene>
<evidence type="ECO:0000259" key="10">
    <source>
        <dbReference type="PROSITE" id="PS51449"/>
    </source>
</evidence>
<dbReference type="Pfam" id="PF00919">
    <property type="entry name" value="UPF0004"/>
    <property type="match status" value="1"/>
</dbReference>
<dbReference type="NCBIfam" id="TIGR01579">
    <property type="entry name" value="MiaB-like-C"/>
    <property type="match status" value="1"/>
</dbReference>
<evidence type="ECO:0000256" key="3">
    <source>
        <dbReference type="ARBA" id="ARBA00022490"/>
    </source>
</evidence>
<dbReference type="InterPro" id="IPR005839">
    <property type="entry name" value="Methylthiotransferase"/>
</dbReference>
<dbReference type="InterPro" id="IPR006638">
    <property type="entry name" value="Elp3/MiaA/NifB-like_rSAM"/>
</dbReference>
<evidence type="ECO:0000259" key="11">
    <source>
        <dbReference type="PROSITE" id="PS51918"/>
    </source>
</evidence>
<dbReference type="PANTHER" id="PTHR11918:SF45">
    <property type="entry name" value="THREONYLCARBAMOYLADENOSINE TRNA METHYLTHIOTRANSFERASE"/>
    <property type="match status" value="1"/>
</dbReference>
<keyword evidence="7" id="KW-0479">Metal-binding</keyword>
<dbReference type="Pfam" id="PF04055">
    <property type="entry name" value="Radical_SAM"/>
    <property type="match status" value="1"/>
</dbReference>
<dbReference type="PROSITE" id="PS51918">
    <property type="entry name" value="RADICAL_SAM"/>
    <property type="match status" value="1"/>
</dbReference>
<dbReference type="InterPro" id="IPR006467">
    <property type="entry name" value="MiaB-like_bact"/>
</dbReference>
<dbReference type="PROSITE" id="PS01278">
    <property type="entry name" value="MTTASE_RADICAL"/>
    <property type="match status" value="1"/>
</dbReference>
<dbReference type="EC" id="2.-.-.-" evidence="12"/>
<protein>
    <submittedName>
        <fullName evidence="12">(Dimethylallyl)adenosine tRNA methylthiotransferase MiaB</fullName>
        <ecNumber evidence="12">2.-.-.-</ecNumber>
    </submittedName>
</protein>
<comment type="cofactor">
    <cofactor evidence="1">
        <name>[4Fe-4S] cluster</name>
        <dbReference type="ChEBI" id="CHEBI:49883"/>
    </cofactor>
</comment>
<evidence type="ECO:0000256" key="5">
    <source>
        <dbReference type="ARBA" id="ARBA00022691"/>
    </source>
</evidence>
<evidence type="ECO:0000256" key="6">
    <source>
        <dbReference type="ARBA" id="ARBA00022694"/>
    </source>
</evidence>
<evidence type="ECO:0000256" key="4">
    <source>
        <dbReference type="ARBA" id="ARBA00022679"/>
    </source>
</evidence>
<evidence type="ECO:0000256" key="9">
    <source>
        <dbReference type="ARBA" id="ARBA00023014"/>
    </source>
</evidence>
<keyword evidence="9" id="KW-0411">Iron-sulfur</keyword>
<evidence type="ECO:0000256" key="2">
    <source>
        <dbReference type="ARBA" id="ARBA00022485"/>
    </source>
</evidence>
<dbReference type="GO" id="GO:0046872">
    <property type="term" value="F:metal ion binding"/>
    <property type="evidence" value="ECO:0007669"/>
    <property type="project" value="UniProtKB-KW"/>
</dbReference>
<evidence type="ECO:0000256" key="8">
    <source>
        <dbReference type="ARBA" id="ARBA00023004"/>
    </source>
</evidence>
<name>A0AAQ1UHL5_9BACT</name>
<dbReference type="Proteomes" id="UP000255283">
    <property type="component" value="Unassembled WGS sequence"/>
</dbReference>
<dbReference type="NCBIfam" id="TIGR00089">
    <property type="entry name" value="MiaB/RimO family radical SAM methylthiotransferase"/>
    <property type="match status" value="1"/>
</dbReference>
<keyword evidence="6" id="KW-0819">tRNA processing</keyword>
<dbReference type="Gene3D" id="3.80.30.20">
    <property type="entry name" value="tm_1862 like domain"/>
    <property type="match status" value="1"/>
</dbReference>
<dbReference type="InterPro" id="IPR023404">
    <property type="entry name" value="rSAM_horseshoe"/>
</dbReference>
<dbReference type="InterPro" id="IPR007197">
    <property type="entry name" value="rSAM"/>
</dbReference>
<accession>A0AAQ1UHL5</accession>
<dbReference type="PANTHER" id="PTHR11918">
    <property type="entry name" value="RADICAL SAM PROTEINS"/>
    <property type="match status" value="1"/>
</dbReference>
<dbReference type="Gene3D" id="3.40.50.12160">
    <property type="entry name" value="Methylthiotransferase, N-terminal domain"/>
    <property type="match status" value="1"/>
</dbReference>
<keyword evidence="5" id="KW-0949">S-adenosyl-L-methionine</keyword>
<dbReference type="SFLD" id="SFLDS00029">
    <property type="entry name" value="Radical_SAM"/>
    <property type="match status" value="1"/>
</dbReference>
<feature type="domain" description="MTTase N-terminal" evidence="10">
    <location>
        <begin position="10"/>
        <end position="122"/>
    </location>
</feature>
<dbReference type="InterPro" id="IPR038135">
    <property type="entry name" value="Methylthiotransferase_N_sf"/>
</dbReference>
<dbReference type="InterPro" id="IPR013848">
    <property type="entry name" value="Methylthiotransferase_N"/>
</dbReference>
<evidence type="ECO:0000256" key="7">
    <source>
        <dbReference type="ARBA" id="ARBA00022723"/>
    </source>
</evidence>
<feature type="domain" description="Radical SAM core" evidence="11">
    <location>
        <begin position="150"/>
        <end position="378"/>
    </location>
</feature>
<reference evidence="12 13" key="1">
    <citation type="submission" date="2018-06" db="EMBL/GenBank/DDBJ databases">
        <authorList>
            <consortium name="Pathogen Informatics"/>
            <person name="Doyle S."/>
        </authorList>
    </citation>
    <scope>NUCLEOTIDE SEQUENCE [LARGE SCALE GENOMIC DNA]</scope>
    <source>
        <strain evidence="12 13">NCTC13063</strain>
    </source>
</reference>